<gene>
    <name evidence="8" type="ORF">HXZ27_22260</name>
</gene>
<accession>A0A7H8XVP9</accession>
<dbReference type="GO" id="GO:0019752">
    <property type="term" value="P:carboxylic acid metabolic process"/>
    <property type="evidence" value="ECO:0007669"/>
    <property type="project" value="InterPro"/>
</dbReference>
<dbReference type="PRINTS" id="PR00800">
    <property type="entry name" value="YHDCRBOXLASE"/>
</dbReference>
<keyword evidence="8" id="KW-0032">Aminotransferase</keyword>
<dbReference type="PANTHER" id="PTHR11999:SF70">
    <property type="entry name" value="MIP05841P"/>
    <property type="match status" value="1"/>
</dbReference>
<dbReference type="Gene3D" id="3.90.1150.10">
    <property type="entry name" value="Aspartate Aminotransferase, domain 1"/>
    <property type="match status" value="1"/>
</dbReference>
<dbReference type="Gene3D" id="1.20.1340.10">
    <property type="entry name" value="dopa decarboxylase, N-terminal domain"/>
    <property type="match status" value="1"/>
</dbReference>
<dbReference type="PANTHER" id="PTHR11999">
    <property type="entry name" value="GROUP II PYRIDOXAL-5-PHOSPHATE DECARBOXYLASE"/>
    <property type="match status" value="1"/>
</dbReference>
<dbReference type="Pfam" id="PF00282">
    <property type="entry name" value="Pyridoxal_deC"/>
    <property type="match status" value="1"/>
</dbReference>
<evidence type="ECO:0000256" key="6">
    <source>
        <dbReference type="PIRSR" id="PIRSR602129-50"/>
    </source>
</evidence>
<dbReference type="InterPro" id="IPR010977">
    <property type="entry name" value="Aromatic_deC"/>
</dbReference>
<feature type="modified residue" description="N6-(pyridoxal phosphate)lysine" evidence="6">
    <location>
        <position position="299"/>
    </location>
</feature>
<dbReference type="GO" id="GO:0005737">
    <property type="term" value="C:cytoplasm"/>
    <property type="evidence" value="ECO:0007669"/>
    <property type="project" value="TreeGrafter"/>
</dbReference>
<evidence type="ECO:0000256" key="2">
    <source>
        <dbReference type="ARBA" id="ARBA00009533"/>
    </source>
</evidence>
<comment type="similarity">
    <text evidence="2 7">Belongs to the group II decarboxylase family.</text>
</comment>
<organism evidence="8 9">
    <name type="scientific">Micromonospora carbonacea</name>
    <dbReference type="NCBI Taxonomy" id="47853"/>
    <lineage>
        <taxon>Bacteria</taxon>
        <taxon>Bacillati</taxon>
        <taxon>Actinomycetota</taxon>
        <taxon>Actinomycetes</taxon>
        <taxon>Micromonosporales</taxon>
        <taxon>Micromonosporaceae</taxon>
        <taxon>Micromonospora</taxon>
    </lineage>
</organism>
<proteinExistence type="inferred from homology"/>
<dbReference type="GO" id="GO:0004058">
    <property type="term" value="F:aromatic-L-amino-acid decarboxylase activity"/>
    <property type="evidence" value="ECO:0007669"/>
    <property type="project" value="UniProtKB-ARBA"/>
</dbReference>
<sequence>MDPEEFRRAGHAVVDWIADYWATLGQRPVTSQDPPGAVAAALPAGPTAHGEPVAALLADLDALVAPRLTHWQHPGFFGYFPANTSGPSVLGDLVSSGLGVQGMLWASAPACTELETVMLDWLAGLLGLPERFRSTGPGGGVIQDSASSATLVATLAALHRASGGRWREVGVDRRYRAYTSTEGHSSIEKAARIAGLGRDGVRMVAVDPGTLAMDPDALRTAIRADLAAGDVPAIVVATIGTTSTTAVDPVPQIGAICAEYGVWLHVDAAYAGAAAVCPELRWSHAGLEHADSYCFDPHKWLLTGFDCDAFWVADSAELVAALTVLPEFLRNAASDSGAVVDYRDWQVPLGRRFRALKLWFVLRWYGVEGLRAHVRSHVALADRFAARVRADDRFVLAAPHPFSLVCFRLAAGDEASAGLLEKVNATGRVFLTHTRVAGRFTLRLAIGSPLTTQAHVDDAWELIASAAG</sequence>
<reference evidence="8 9" key="1">
    <citation type="submission" date="2020-07" db="EMBL/GenBank/DDBJ databases">
        <title>A bifunctional nitrone conjugated secondary metabolite targeting the ribosome.</title>
        <authorList>
            <person name="Limbrick E.M."/>
            <person name="Graf M."/>
            <person name="Derewacz D.K."/>
            <person name="Nguyen F."/>
            <person name="Spraggins J.M."/>
            <person name="Wieland M."/>
            <person name="Ynigez-Gutierrez A.E."/>
            <person name="Reisman B.J."/>
            <person name="Zinshteyn B."/>
            <person name="McCulloch K."/>
            <person name="Iverson T.M."/>
            <person name="Green R."/>
            <person name="Wilson D.N."/>
            <person name="Bachmann B.O."/>
        </authorList>
    </citation>
    <scope>NUCLEOTIDE SEQUENCE [LARGE SCALE GENOMIC DNA]</scope>
    <source>
        <strain evidence="9">aurantiaca</strain>
    </source>
</reference>
<evidence type="ECO:0000256" key="3">
    <source>
        <dbReference type="ARBA" id="ARBA00022793"/>
    </source>
</evidence>
<keyword evidence="8" id="KW-0808">Transferase</keyword>
<dbReference type="Gene3D" id="3.40.640.10">
    <property type="entry name" value="Type I PLP-dependent aspartate aminotransferase-like (Major domain)"/>
    <property type="match status" value="1"/>
</dbReference>
<evidence type="ECO:0000256" key="1">
    <source>
        <dbReference type="ARBA" id="ARBA00001933"/>
    </source>
</evidence>
<dbReference type="InterPro" id="IPR015424">
    <property type="entry name" value="PyrdxlP-dep_Trfase"/>
</dbReference>
<name>A0A7H8XVP9_9ACTN</name>
<dbReference type="KEGG" id="mcab:HXZ27_22260"/>
<evidence type="ECO:0000256" key="4">
    <source>
        <dbReference type="ARBA" id="ARBA00022898"/>
    </source>
</evidence>
<keyword evidence="4 6" id="KW-0663">Pyridoxal phosphate</keyword>
<dbReference type="InterPro" id="IPR015421">
    <property type="entry name" value="PyrdxlP-dep_Trfase_major"/>
</dbReference>
<dbReference type="AlphaFoldDB" id="A0A7H8XVP9"/>
<keyword evidence="3" id="KW-0210">Decarboxylase</keyword>
<comment type="cofactor">
    <cofactor evidence="1 6 7">
        <name>pyridoxal 5'-phosphate</name>
        <dbReference type="ChEBI" id="CHEBI:597326"/>
    </cofactor>
</comment>
<dbReference type="GO" id="GO:0030170">
    <property type="term" value="F:pyridoxal phosphate binding"/>
    <property type="evidence" value="ECO:0007669"/>
    <property type="project" value="InterPro"/>
</dbReference>
<protein>
    <submittedName>
        <fullName evidence="8">Aspartate aminotransferase family protein</fullName>
    </submittedName>
</protein>
<dbReference type="SUPFAM" id="SSF53383">
    <property type="entry name" value="PLP-dependent transferases"/>
    <property type="match status" value="1"/>
</dbReference>
<dbReference type="EMBL" id="CP058322">
    <property type="protein sequence ID" value="QLD28744.1"/>
    <property type="molecule type" value="Genomic_DNA"/>
</dbReference>
<evidence type="ECO:0000313" key="8">
    <source>
        <dbReference type="EMBL" id="QLD28744.1"/>
    </source>
</evidence>
<dbReference type="InterPro" id="IPR002129">
    <property type="entry name" value="PyrdxlP-dep_de-COase"/>
</dbReference>
<dbReference type="InterPro" id="IPR015422">
    <property type="entry name" value="PyrdxlP-dep_Trfase_small"/>
</dbReference>
<evidence type="ECO:0000256" key="5">
    <source>
        <dbReference type="ARBA" id="ARBA00023239"/>
    </source>
</evidence>
<keyword evidence="5 7" id="KW-0456">Lyase</keyword>
<evidence type="ECO:0000256" key="7">
    <source>
        <dbReference type="RuleBase" id="RU000382"/>
    </source>
</evidence>
<dbReference type="GO" id="GO:0006520">
    <property type="term" value="P:amino acid metabolic process"/>
    <property type="evidence" value="ECO:0007669"/>
    <property type="project" value="InterPro"/>
</dbReference>
<dbReference type="GO" id="GO:0008483">
    <property type="term" value="F:transaminase activity"/>
    <property type="evidence" value="ECO:0007669"/>
    <property type="project" value="UniProtKB-KW"/>
</dbReference>
<dbReference type="Proteomes" id="UP000509335">
    <property type="component" value="Chromosome"/>
</dbReference>
<evidence type="ECO:0000313" key="9">
    <source>
        <dbReference type="Proteomes" id="UP000509335"/>
    </source>
</evidence>